<name>A0A1V9YZC8_ACHHY</name>
<reference evidence="2 3" key="1">
    <citation type="journal article" date="2014" name="Genome Biol. Evol.">
        <title>The secreted proteins of Achlya hypogyna and Thraustotheca clavata identify the ancestral oomycete secretome and reveal gene acquisitions by horizontal gene transfer.</title>
        <authorList>
            <person name="Misner I."/>
            <person name="Blouin N."/>
            <person name="Leonard G."/>
            <person name="Richards T.A."/>
            <person name="Lane C.E."/>
        </authorList>
    </citation>
    <scope>NUCLEOTIDE SEQUENCE [LARGE SCALE GENOMIC DNA]</scope>
    <source>
        <strain evidence="2 3">ATCC 48635</strain>
    </source>
</reference>
<protein>
    <submittedName>
        <fullName evidence="2">Uncharacterized protein</fullName>
    </submittedName>
</protein>
<dbReference type="OrthoDB" id="75622at2759"/>
<accession>A0A1V9YZC8</accession>
<organism evidence="2 3">
    <name type="scientific">Achlya hypogyna</name>
    <name type="common">Oomycete</name>
    <name type="synonym">Protoachlya hypogyna</name>
    <dbReference type="NCBI Taxonomy" id="1202772"/>
    <lineage>
        <taxon>Eukaryota</taxon>
        <taxon>Sar</taxon>
        <taxon>Stramenopiles</taxon>
        <taxon>Oomycota</taxon>
        <taxon>Saprolegniomycetes</taxon>
        <taxon>Saprolegniales</taxon>
        <taxon>Achlyaceae</taxon>
        <taxon>Achlya</taxon>
    </lineage>
</organism>
<evidence type="ECO:0000313" key="3">
    <source>
        <dbReference type="Proteomes" id="UP000243579"/>
    </source>
</evidence>
<evidence type="ECO:0000313" key="2">
    <source>
        <dbReference type="EMBL" id="OQR91106.1"/>
    </source>
</evidence>
<proteinExistence type="predicted"/>
<dbReference type="Proteomes" id="UP000243579">
    <property type="component" value="Unassembled WGS sequence"/>
</dbReference>
<evidence type="ECO:0000256" key="1">
    <source>
        <dbReference type="SAM" id="MobiDB-lite"/>
    </source>
</evidence>
<comment type="caution">
    <text evidence="2">The sequence shown here is derived from an EMBL/GenBank/DDBJ whole genome shotgun (WGS) entry which is preliminary data.</text>
</comment>
<sequence>MAADYDPYTKQWMREAMVSREVIGELEAANSKLRQELEHKNFKLDLMDACISQIGITDKLKSVMEAKLQPPKGQLNECRISPRKSPRRQDGRSDELIFGGATNRS</sequence>
<gene>
    <name evidence="2" type="ORF">ACHHYP_04983</name>
</gene>
<dbReference type="AlphaFoldDB" id="A0A1V9YZC8"/>
<dbReference type="EMBL" id="JNBR01000557">
    <property type="protein sequence ID" value="OQR91106.1"/>
    <property type="molecule type" value="Genomic_DNA"/>
</dbReference>
<keyword evidence="3" id="KW-1185">Reference proteome</keyword>
<feature type="region of interest" description="Disordered" evidence="1">
    <location>
        <begin position="71"/>
        <end position="105"/>
    </location>
</feature>